<dbReference type="Gene3D" id="2.40.50.140">
    <property type="entry name" value="Nucleic acid-binding proteins"/>
    <property type="match status" value="1"/>
</dbReference>
<gene>
    <name evidence="1" type="ORF">ONE63_007845</name>
</gene>
<protein>
    <submittedName>
        <fullName evidence="1">Uncharacterized protein</fullName>
    </submittedName>
</protein>
<dbReference type="Proteomes" id="UP001075354">
    <property type="component" value="Chromosome 5"/>
</dbReference>
<evidence type="ECO:0000313" key="2">
    <source>
        <dbReference type="Proteomes" id="UP001075354"/>
    </source>
</evidence>
<dbReference type="AlphaFoldDB" id="A0AAV7XVW1"/>
<organism evidence="1 2">
    <name type="scientific">Megalurothrips usitatus</name>
    <name type="common">bean blossom thrips</name>
    <dbReference type="NCBI Taxonomy" id="439358"/>
    <lineage>
        <taxon>Eukaryota</taxon>
        <taxon>Metazoa</taxon>
        <taxon>Ecdysozoa</taxon>
        <taxon>Arthropoda</taxon>
        <taxon>Hexapoda</taxon>
        <taxon>Insecta</taxon>
        <taxon>Pterygota</taxon>
        <taxon>Neoptera</taxon>
        <taxon>Paraneoptera</taxon>
        <taxon>Thysanoptera</taxon>
        <taxon>Terebrantia</taxon>
        <taxon>Thripoidea</taxon>
        <taxon>Thripidae</taxon>
        <taxon>Megalurothrips</taxon>
    </lineage>
</organism>
<name>A0AAV7XVW1_9NEOP</name>
<dbReference type="InterPro" id="IPR012340">
    <property type="entry name" value="NA-bd_OB-fold"/>
</dbReference>
<sequence>MATSTPKRSHDASPAPLYEVGNQSADLSCIAGDATSASAVDNSVDNCCSRVSNEQSVNLAVSRPHVPCSVEEISLITNLDCWSNCNVRVIGNVSPTPHSTYWTLVSIGEEGGPFSVSVDLGLIDKYPSPGLQVQVFGEIRMSDSNPVIQAKFFRDFSSVDIFFYNKGLEVVKKHAPHFVGRKNKVQSTEDAQGL</sequence>
<reference evidence="1" key="1">
    <citation type="submission" date="2022-12" db="EMBL/GenBank/DDBJ databases">
        <title>Chromosome-level genome assembly of the bean flower thrips Megalurothrips usitatus.</title>
        <authorList>
            <person name="Ma L."/>
            <person name="Liu Q."/>
            <person name="Li H."/>
            <person name="Cai W."/>
        </authorList>
    </citation>
    <scope>NUCLEOTIDE SEQUENCE</scope>
    <source>
        <strain evidence="1">Cailab_2022a</strain>
    </source>
</reference>
<keyword evidence="2" id="KW-1185">Reference proteome</keyword>
<proteinExistence type="predicted"/>
<accession>A0AAV7XVW1</accession>
<dbReference type="EMBL" id="JAPTSV010000005">
    <property type="protein sequence ID" value="KAJ1527910.1"/>
    <property type="molecule type" value="Genomic_DNA"/>
</dbReference>
<comment type="caution">
    <text evidence="1">The sequence shown here is derived from an EMBL/GenBank/DDBJ whole genome shotgun (WGS) entry which is preliminary data.</text>
</comment>
<evidence type="ECO:0000313" key="1">
    <source>
        <dbReference type="EMBL" id="KAJ1527910.1"/>
    </source>
</evidence>